<dbReference type="Proteomes" id="UP000199608">
    <property type="component" value="Unassembled WGS sequence"/>
</dbReference>
<dbReference type="SUPFAM" id="SSF54534">
    <property type="entry name" value="FKBP-like"/>
    <property type="match status" value="1"/>
</dbReference>
<dbReference type="PANTHER" id="PTHR47245:SF1">
    <property type="entry name" value="FOLDASE PROTEIN PRSA"/>
    <property type="match status" value="1"/>
</dbReference>
<comment type="catalytic activity">
    <reaction evidence="1">
        <text>[protein]-peptidylproline (omega=180) = [protein]-peptidylproline (omega=0)</text>
        <dbReference type="Rhea" id="RHEA:16237"/>
        <dbReference type="Rhea" id="RHEA-COMP:10747"/>
        <dbReference type="Rhea" id="RHEA-COMP:10748"/>
        <dbReference type="ChEBI" id="CHEBI:83833"/>
        <dbReference type="ChEBI" id="CHEBI:83834"/>
        <dbReference type="EC" id="5.2.1.8"/>
    </reaction>
</comment>
<keyword evidence="5 6" id="KW-0413">Isomerase</keyword>
<dbReference type="AlphaFoldDB" id="A0A1H2DMY9"/>
<dbReference type="EC" id="5.2.1.8" evidence="2"/>
<keyword evidence="4 6" id="KW-0697">Rotamase</keyword>
<evidence type="ECO:0000313" key="10">
    <source>
        <dbReference type="Proteomes" id="UP000199608"/>
    </source>
</evidence>
<dbReference type="Gene3D" id="3.10.50.40">
    <property type="match status" value="1"/>
</dbReference>
<protein>
    <recommendedName>
        <fullName evidence="2">peptidylprolyl isomerase</fullName>
        <ecNumber evidence="2">5.2.1.8</ecNumber>
    </recommendedName>
</protein>
<dbReference type="SUPFAM" id="SSF109998">
    <property type="entry name" value="Triger factor/SurA peptide-binding domain-like"/>
    <property type="match status" value="1"/>
</dbReference>
<evidence type="ECO:0000256" key="1">
    <source>
        <dbReference type="ARBA" id="ARBA00000971"/>
    </source>
</evidence>
<sequence>MKKIKRQTRFIAAMLIMLFFVVTAPDTHSTDQVQNLEQDSKIVAKVNGSPIFKSELDLEQQSLITHLLGLGKAVPKKDEPMIRNRALESLINAEILYAASLKMGYGIEKEAIDKEILKVKKQFQNTNDYENMLKSIGFSENQLRNHFEKGLAVKKIVEQKFEKNIVVEEKDILEYYKNNPEKFNRQEEVQASHILIKLDADANPAQKINAKKEIEKILRQINEGKDFATLAKALSQCPSSSEGGDLGFFKRGVMEKSFEDAAFALKPGQISGIISTSFGYHIIHVTGKKTGSTISLEDSAKRIKTHLTLHRSKALMNEFIKQQRLETKTEKIPESL</sequence>
<dbReference type="PANTHER" id="PTHR47245">
    <property type="entry name" value="PEPTIDYLPROLYL ISOMERASE"/>
    <property type="match status" value="1"/>
</dbReference>
<keyword evidence="3 7" id="KW-0732">Signal</keyword>
<keyword evidence="10" id="KW-1185">Reference proteome</keyword>
<reference evidence="10" key="1">
    <citation type="submission" date="2016-10" db="EMBL/GenBank/DDBJ databases">
        <authorList>
            <person name="Varghese N."/>
            <person name="Submissions S."/>
        </authorList>
    </citation>
    <scope>NUCLEOTIDE SEQUENCE [LARGE SCALE GENOMIC DNA]</scope>
    <source>
        <strain evidence="10">DSM 3384</strain>
    </source>
</reference>
<feature type="signal peptide" evidence="7">
    <location>
        <begin position="1"/>
        <end position="24"/>
    </location>
</feature>
<dbReference type="PROSITE" id="PS50198">
    <property type="entry name" value="PPIC_PPIASE_2"/>
    <property type="match status" value="1"/>
</dbReference>
<proteinExistence type="predicted"/>
<feature type="chain" id="PRO_5011753655" description="peptidylprolyl isomerase" evidence="7">
    <location>
        <begin position="25"/>
        <end position="336"/>
    </location>
</feature>
<dbReference type="Pfam" id="PF13624">
    <property type="entry name" value="SurA_N_3"/>
    <property type="match status" value="1"/>
</dbReference>
<feature type="domain" description="PpiC" evidence="8">
    <location>
        <begin position="186"/>
        <end position="287"/>
    </location>
</feature>
<organism evidence="9 10">
    <name type="scientific">Desulfobacula phenolica</name>
    <dbReference type="NCBI Taxonomy" id="90732"/>
    <lineage>
        <taxon>Bacteria</taxon>
        <taxon>Pseudomonadati</taxon>
        <taxon>Thermodesulfobacteriota</taxon>
        <taxon>Desulfobacteria</taxon>
        <taxon>Desulfobacterales</taxon>
        <taxon>Desulfobacteraceae</taxon>
        <taxon>Desulfobacula</taxon>
    </lineage>
</organism>
<evidence type="ECO:0000256" key="2">
    <source>
        <dbReference type="ARBA" id="ARBA00013194"/>
    </source>
</evidence>
<evidence type="ECO:0000256" key="7">
    <source>
        <dbReference type="SAM" id="SignalP"/>
    </source>
</evidence>
<gene>
    <name evidence="9" type="ORF">SAMN04487931_101179</name>
</gene>
<evidence type="ECO:0000313" key="9">
    <source>
        <dbReference type="EMBL" id="SDT84260.1"/>
    </source>
</evidence>
<evidence type="ECO:0000256" key="6">
    <source>
        <dbReference type="PROSITE-ProRule" id="PRU00278"/>
    </source>
</evidence>
<dbReference type="Pfam" id="PF13616">
    <property type="entry name" value="Rotamase_3"/>
    <property type="match status" value="1"/>
</dbReference>
<dbReference type="InterPro" id="IPR050245">
    <property type="entry name" value="PrsA_foldase"/>
</dbReference>
<dbReference type="InterPro" id="IPR046357">
    <property type="entry name" value="PPIase_dom_sf"/>
</dbReference>
<evidence type="ECO:0000256" key="3">
    <source>
        <dbReference type="ARBA" id="ARBA00022729"/>
    </source>
</evidence>
<evidence type="ECO:0000256" key="4">
    <source>
        <dbReference type="ARBA" id="ARBA00023110"/>
    </source>
</evidence>
<dbReference type="EMBL" id="FNLL01000001">
    <property type="protein sequence ID" value="SDT84260.1"/>
    <property type="molecule type" value="Genomic_DNA"/>
</dbReference>
<dbReference type="InterPro" id="IPR000297">
    <property type="entry name" value="PPIase_PpiC"/>
</dbReference>
<dbReference type="RefSeq" id="WP_175530225.1">
    <property type="nucleotide sequence ID" value="NZ_FNLL01000001.1"/>
</dbReference>
<dbReference type="PROSITE" id="PS01096">
    <property type="entry name" value="PPIC_PPIASE_1"/>
    <property type="match status" value="1"/>
</dbReference>
<name>A0A1H2DMY9_9BACT</name>
<accession>A0A1H2DMY9</accession>
<dbReference type="InterPro" id="IPR023058">
    <property type="entry name" value="PPIase_PpiC_CS"/>
</dbReference>
<evidence type="ECO:0000256" key="5">
    <source>
        <dbReference type="ARBA" id="ARBA00023235"/>
    </source>
</evidence>
<dbReference type="Gene3D" id="1.10.4030.10">
    <property type="entry name" value="Porin chaperone SurA, peptide-binding domain"/>
    <property type="match status" value="1"/>
</dbReference>
<evidence type="ECO:0000259" key="8">
    <source>
        <dbReference type="PROSITE" id="PS50198"/>
    </source>
</evidence>
<dbReference type="GO" id="GO:0003755">
    <property type="term" value="F:peptidyl-prolyl cis-trans isomerase activity"/>
    <property type="evidence" value="ECO:0007669"/>
    <property type="project" value="UniProtKB-KW"/>
</dbReference>
<dbReference type="InterPro" id="IPR027304">
    <property type="entry name" value="Trigger_fact/SurA_dom_sf"/>
</dbReference>